<dbReference type="Proteomes" id="UP000505087">
    <property type="component" value="Segment"/>
</dbReference>
<dbReference type="GeneID" id="55412171"/>
<dbReference type="RefSeq" id="YP_009778063.1">
    <property type="nucleotide sequence ID" value="NC_047710.1"/>
</dbReference>
<sequence length="105" mass="12479">MAKDFPNKWRKVANIPADKFEPLFYEDVMEWKVAGWELPPDIACVIRARNLENSKIKEHVYKRMSAAESKIRQYMTYKTHELVICAEEALYYVHPEQLKEDTNDD</sequence>
<name>A0A6S4P9G8_9CAUD</name>
<evidence type="ECO:0000313" key="2">
    <source>
        <dbReference type="Proteomes" id="UP000505087"/>
    </source>
</evidence>
<reference evidence="1 2" key="1">
    <citation type="journal article" date="2013" name="PLoS Genet.">
        <title>Expanding the Marine Virosphere Using Metagenomics.</title>
        <authorList>
            <person name="Mizuno C.M."/>
            <person name="Rodriguez-Valera F."/>
            <person name="Kimes N.E."/>
            <person name="Ghai R."/>
        </authorList>
    </citation>
    <scope>NUCLEOTIDE SEQUENCE [LARGE SCALE GENOMIC DNA]</scope>
    <source>
        <strain evidence="1">UvMED-CGR-U-MedDCM-OCT-S28-C3</strain>
    </source>
</reference>
<protein>
    <submittedName>
        <fullName evidence="1">Uncharacterized protein</fullName>
    </submittedName>
</protein>
<evidence type="ECO:0000313" key="1">
    <source>
        <dbReference type="EMBL" id="BAQ94005.1"/>
    </source>
</evidence>
<dbReference type="KEGG" id="vg:55412171"/>
<organism evidence="1 2">
    <name type="scientific">uncultured phage_MedDCM-OCT-S28-C3</name>
    <dbReference type="NCBI Taxonomy" id="2740802"/>
    <lineage>
        <taxon>Viruses</taxon>
        <taxon>Duplodnaviria</taxon>
        <taxon>Heunggongvirae</taxon>
        <taxon>Uroviricota</taxon>
        <taxon>Caudoviricetes</taxon>
        <taxon>Autographivirales</taxon>
        <taxon>Pedosvirus</taxon>
        <taxon>Pedosvirus S28C3</taxon>
    </lineage>
</organism>
<accession>A0A6S4P9G8</accession>
<dbReference type="EMBL" id="AP013539">
    <property type="protein sequence ID" value="BAQ94005.1"/>
    <property type="molecule type" value="Genomic_DNA"/>
</dbReference>
<proteinExistence type="predicted"/>
<keyword evidence="2" id="KW-1185">Reference proteome</keyword>